<dbReference type="PROSITE" id="PS00375">
    <property type="entry name" value="UDPGT"/>
    <property type="match status" value="1"/>
</dbReference>
<evidence type="ECO:0000256" key="3">
    <source>
        <dbReference type="RuleBase" id="RU003718"/>
    </source>
</evidence>
<evidence type="ECO:0000256" key="2">
    <source>
        <dbReference type="ARBA" id="ARBA00022679"/>
    </source>
</evidence>
<dbReference type="CDD" id="cd03784">
    <property type="entry name" value="GT1_Gtf-like"/>
    <property type="match status" value="1"/>
</dbReference>
<dbReference type="SUPFAM" id="SSF53756">
    <property type="entry name" value="UDP-Glycosyltransferase/glycogen phosphorylase"/>
    <property type="match status" value="1"/>
</dbReference>
<organism evidence="4 5">
    <name type="scientific">Vanilla planifolia</name>
    <name type="common">Vanilla</name>
    <dbReference type="NCBI Taxonomy" id="51239"/>
    <lineage>
        <taxon>Eukaryota</taxon>
        <taxon>Viridiplantae</taxon>
        <taxon>Streptophyta</taxon>
        <taxon>Embryophyta</taxon>
        <taxon>Tracheophyta</taxon>
        <taxon>Spermatophyta</taxon>
        <taxon>Magnoliopsida</taxon>
        <taxon>Liliopsida</taxon>
        <taxon>Asparagales</taxon>
        <taxon>Orchidaceae</taxon>
        <taxon>Vanilloideae</taxon>
        <taxon>Vanilleae</taxon>
        <taxon>Vanilla</taxon>
    </lineage>
</organism>
<evidence type="ECO:0000313" key="4">
    <source>
        <dbReference type="EMBL" id="KAG0449799.1"/>
    </source>
</evidence>
<keyword evidence="2 3" id="KW-0808">Transferase</keyword>
<gene>
    <name evidence="4" type="ORF">HPP92_027246</name>
</gene>
<dbReference type="PANTHER" id="PTHR11926:SF970">
    <property type="entry name" value="GLYCOSYLTRANSFERASE"/>
    <property type="match status" value="1"/>
</dbReference>
<dbReference type="EMBL" id="JADCNL010000161">
    <property type="protein sequence ID" value="KAG0449799.1"/>
    <property type="molecule type" value="Genomic_DNA"/>
</dbReference>
<evidence type="ECO:0008006" key="6">
    <source>
        <dbReference type="Google" id="ProtNLM"/>
    </source>
</evidence>
<accession>A0A835U503</accession>
<dbReference type="GO" id="GO:0080043">
    <property type="term" value="F:quercetin 3-O-glucosyltransferase activity"/>
    <property type="evidence" value="ECO:0007669"/>
    <property type="project" value="TreeGrafter"/>
</dbReference>
<dbReference type="FunFam" id="3.40.50.2000:FF:000237">
    <property type="entry name" value="Glycosyltransferase"/>
    <property type="match status" value="1"/>
</dbReference>
<keyword evidence="5" id="KW-1185">Reference proteome</keyword>
<keyword evidence="3" id="KW-0328">Glycosyltransferase</keyword>
<sequence>MDGIRLRDLPTFARATDAADPMLNLMIRRADDAKQGIGLILNTFDELEPDVLDAIRSQFGNLYTIGPLSRLTDRLAQNSPVAMIGSSLWDIDNACLSWLDRQEKERVVYVNFGSLSVFSEEKLAELAWGLYGSGYPILWVVRPDMVLGGGTDAARFVESVKKMEDRTMVVSWCDQEAVLAHPANGVFLTHCGWNSTLESLSEGVPMVCWPFFAEQPTNCRYICQVWGTGLEMQRELKRENVAAMVREAMDGEKGREMRRKALQWKEKVRTAMELRGSSHGNAERLIKDIAKMCSKFGN</sequence>
<comment type="caution">
    <text evidence="4">The sequence shown here is derived from an EMBL/GenBank/DDBJ whole genome shotgun (WGS) entry which is preliminary data.</text>
</comment>
<evidence type="ECO:0000256" key="1">
    <source>
        <dbReference type="ARBA" id="ARBA00009995"/>
    </source>
</evidence>
<comment type="similarity">
    <text evidence="1 3">Belongs to the UDP-glycosyltransferase family.</text>
</comment>
<reference evidence="4 5" key="1">
    <citation type="journal article" date="2020" name="Nat. Food">
        <title>A phased Vanilla planifolia genome enables genetic improvement of flavour and production.</title>
        <authorList>
            <person name="Hasing T."/>
            <person name="Tang H."/>
            <person name="Brym M."/>
            <person name="Khazi F."/>
            <person name="Huang T."/>
            <person name="Chambers A.H."/>
        </authorList>
    </citation>
    <scope>NUCLEOTIDE SEQUENCE [LARGE SCALE GENOMIC DNA]</scope>
    <source>
        <tissue evidence="4">Leaf</tissue>
    </source>
</reference>
<dbReference type="PANTHER" id="PTHR11926">
    <property type="entry name" value="GLUCOSYL/GLUCURONOSYL TRANSFERASES"/>
    <property type="match status" value="1"/>
</dbReference>
<dbReference type="Pfam" id="PF00201">
    <property type="entry name" value="UDPGT"/>
    <property type="match status" value="1"/>
</dbReference>
<dbReference type="InterPro" id="IPR035595">
    <property type="entry name" value="UDP_glycos_trans_CS"/>
</dbReference>
<protein>
    <recommendedName>
        <fullName evidence="6">UDP-glycosyltransferases domain-containing protein</fullName>
    </recommendedName>
</protein>
<dbReference type="Proteomes" id="UP000636800">
    <property type="component" value="Unassembled WGS sequence"/>
</dbReference>
<name>A0A835U503_VANPL</name>
<dbReference type="GO" id="GO:0080044">
    <property type="term" value="F:quercetin 7-O-glucosyltransferase activity"/>
    <property type="evidence" value="ECO:0007669"/>
    <property type="project" value="TreeGrafter"/>
</dbReference>
<dbReference type="Gene3D" id="3.40.50.2000">
    <property type="entry name" value="Glycogen Phosphorylase B"/>
    <property type="match status" value="2"/>
</dbReference>
<dbReference type="OrthoDB" id="45882at2759"/>
<evidence type="ECO:0000313" key="5">
    <source>
        <dbReference type="Proteomes" id="UP000636800"/>
    </source>
</evidence>
<proteinExistence type="inferred from homology"/>
<dbReference type="InterPro" id="IPR002213">
    <property type="entry name" value="UDP_glucos_trans"/>
</dbReference>
<dbReference type="AlphaFoldDB" id="A0A835U503"/>